<evidence type="ECO:0000313" key="2">
    <source>
        <dbReference type="EMBL" id="OWK38391.1"/>
    </source>
</evidence>
<dbReference type="InterPro" id="IPR006530">
    <property type="entry name" value="YD"/>
</dbReference>
<dbReference type="InterPro" id="IPR050708">
    <property type="entry name" value="T6SS_VgrG/RHS"/>
</dbReference>
<dbReference type="Proteomes" id="UP000214646">
    <property type="component" value="Unassembled WGS sequence"/>
</dbReference>
<evidence type="ECO:0000256" key="1">
    <source>
        <dbReference type="SAM" id="MobiDB-lite"/>
    </source>
</evidence>
<comment type="caution">
    <text evidence="2">The sequence shown here is derived from an EMBL/GenBank/DDBJ whole genome shotgun (WGS) entry which is preliminary data.</text>
</comment>
<keyword evidence="3" id="KW-1185">Reference proteome</keyword>
<dbReference type="PANTHER" id="PTHR32305:SF15">
    <property type="entry name" value="PROTEIN RHSA-RELATED"/>
    <property type="match status" value="1"/>
</dbReference>
<reference evidence="3" key="1">
    <citation type="submission" date="2017-06" db="EMBL/GenBank/DDBJ databases">
        <title>Genome analysis of Fimbriiglobus ruber SP5, the first member of the order Planctomycetales with confirmed chitinolytic capability.</title>
        <authorList>
            <person name="Ravin N.V."/>
            <person name="Rakitin A.L."/>
            <person name="Ivanova A.A."/>
            <person name="Beletsky A.V."/>
            <person name="Kulichevskaya I.S."/>
            <person name="Mardanov A.V."/>
            <person name="Dedysh S.N."/>
        </authorList>
    </citation>
    <scope>NUCLEOTIDE SEQUENCE [LARGE SCALE GENOMIC DNA]</scope>
    <source>
        <strain evidence="3">SP5</strain>
    </source>
</reference>
<dbReference type="OrthoDB" id="291501at2"/>
<dbReference type="Gene3D" id="2.180.10.10">
    <property type="entry name" value="RHS repeat-associated core"/>
    <property type="match status" value="2"/>
</dbReference>
<dbReference type="NCBIfam" id="TIGR01643">
    <property type="entry name" value="YD_repeat_2x"/>
    <property type="match status" value="2"/>
</dbReference>
<name>A0A225DA06_9BACT</name>
<dbReference type="RefSeq" id="WP_088258206.1">
    <property type="nucleotide sequence ID" value="NZ_NIDE01000014.1"/>
</dbReference>
<accession>A0A225DA06</accession>
<evidence type="ECO:0000313" key="3">
    <source>
        <dbReference type="Proteomes" id="UP000214646"/>
    </source>
</evidence>
<feature type="region of interest" description="Disordered" evidence="1">
    <location>
        <begin position="1"/>
        <end position="21"/>
    </location>
</feature>
<proteinExistence type="predicted"/>
<protein>
    <submittedName>
        <fullName evidence="2">Rhs family protein</fullName>
    </submittedName>
</protein>
<gene>
    <name evidence="2" type="ORF">FRUB_07511</name>
</gene>
<dbReference type="InterPro" id="IPR031325">
    <property type="entry name" value="RHS_repeat"/>
</dbReference>
<organism evidence="2 3">
    <name type="scientific">Fimbriiglobus ruber</name>
    <dbReference type="NCBI Taxonomy" id="1908690"/>
    <lineage>
        <taxon>Bacteria</taxon>
        <taxon>Pseudomonadati</taxon>
        <taxon>Planctomycetota</taxon>
        <taxon>Planctomycetia</taxon>
        <taxon>Gemmatales</taxon>
        <taxon>Gemmataceae</taxon>
        <taxon>Fimbriiglobus</taxon>
    </lineage>
</organism>
<dbReference type="EMBL" id="NIDE01000014">
    <property type="protein sequence ID" value="OWK38391.1"/>
    <property type="molecule type" value="Genomic_DNA"/>
</dbReference>
<feature type="compositionally biased region" description="Polar residues" evidence="1">
    <location>
        <begin position="1"/>
        <end position="11"/>
    </location>
</feature>
<dbReference type="Pfam" id="PF05593">
    <property type="entry name" value="RHS_repeat"/>
    <property type="match status" value="2"/>
</dbReference>
<sequence length="1044" mass="109459">MFRQDGWTNRTGGVPGLAGGASGGSAGGSAASFANVSVYDLSLPAGQTTTTAYQWFTGAAALQYQQTTVTTPAVSAAENGSGVAATTTTVYDDQGRPVWVKDANGYLDYTAYDPATGAVVTDITDVDTTRTGDFTGLPAGWATPAGGGAHLKTVTTVDDQGRPTEVVYPNGSIDYMVYDDAAHEMRTHPGWTGTTTTGPVRVDRTNWVGGSVTVGGQTEQYTYTEDLTMAPTTIPVDAEGRPTGAEPISNIQSLVRDYYSPLGELVWHDVYFDLTGLTYADGSGNPVFALGTEGTNFLRTRYGYDSSGREDRVQTPAGTITRTVYDALGRVSSTWVGTNDSPASSPDEYVTGDASTLGTWVGTYGSQGYVQPGSYGTSLPATATVSVSGASTYTWAGGTTDPRALETPDESTRNAACWYSYSGFTIDVDFTDSDSHLVTLYFLDWDNSGRVEQVDLKDASGTVVDSRTISNFSAGLYESWVVTGDAQFVITFVSNVNAVVGGVFIDNYVPVWSPADNVAPADMVDVADYVYDNGGVGDGNLTQLTQHPGGGAADRVTDYWYDWRDRLVAEKDGVETTETDGVNRPLMVYTYDNLDEVTETQVYVGDGITPSIVDGVLSLPTGAASALRAQATTSYDELGQAYRTQVFDVDPTTGAVSTSTLTTNDYYDPDGDVIAESAPGGLWTKDVYDGAGRVIIEYTTDGAGGTTYADAASVSGDHVLTQTEVVYDGDGNPIETITRDRFATATGTGALGTPTTGVNARVSYAASYYDAADRDVADVNVGTNGGAAWTRPATVPARSATVLVTSTAYDAAGNVASVTDPLGLVTAYYYDVAGRTTEEIDDYTDGTPTADSNQTTLYAYGPAGLTSQTAVQVGGPNQTTQYVYGVTIAGGSGIDDNDIVGVTEWPDPTTGAASTSLEDTVTVNALGQVVTSTDRNGTTHTYTYDVLGRVTSDAVTTLGTGVDGSVRRIDTAYDSQGNPYLVTSYDTVTGGSIVNQVEDVFNGLGQLTGEYQAVGGAVNTSTTPEVQYTYTEMAGGRTTPGSRR</sequence>
<dbReference type="PANTHER" id="PTHR32305">
    <property type="match status" value="1"/>
</dbReference>
<dbReference type="AlphaFoldDB" id="A0A225DA06"/>